<keyword evidence="3" id="KW-1185">Reference proteome</keyword>
<dbReference type="Proteomes" id="UP000663852">
    <property type="component" value="Unassembled WGS sequence"/>
</dbReference>
<dbReference type="EMBL" id="CAJNOR010000992">
    <property type="protein sequence ID" value="CAF1052228.1"/>
    <property type="molecule type" value="Genomic_DNA"/>
</dbReference>
<comment type="caution">
    <text evidence="1">The sequence shown here is derived from an EMBL/GenBank/DDBJ whole genome shotgun (WGS) entry which is preliminary data.</text>
</comment>
<dbReference type="Proteomes" id="UP000663828">
    <property type="component" value="Unassembled WGS sequence"/>
</dbReference>
<protein>
    <recommendedName>
        <fullName evidence="4">Apple domain-containing protein</fullName>
    </recommendedName>
</protein>
<evidence type="ECO:0000313" key="1">
    <source>
        <dbReference type="EMBL" id="CAF1052228.1"/>
    </source>
</evidence>
<organism evidence="1 3">
    <name type="scientific">Adineta ricciae</name>
    <name type="common">Rotifer</name>
    <dbReference type="NCBI Taxonomy" id="249248"/>
    <lineage>
        <taxon>Eukaryota</taxon>
        <taxon>Metazoa</taxon>
        <taxon>Spiralia</taxon>
        <taxon>Gnathifera</taxon>
        <taxon>Rotifera</taxon>
        <taxon>Eurotatoria</taxon>
        <taxon>Bdelloidea</taxon>
        <taxon>Adinetida</taxon>
        <taxon>Adinetidae</taxon>
        <taxon>Adineta</taxon>
    </lineage>
</organism>
<reference evidence="1" key="1">
    <citation type="submission" date="2021-02" db="EMBL/GenBank/DDBJ databases">
        <authorList>
            <person name="Nowell W R."/>
        </authorList>
    </citation>
    <scope>NUCLEOTIDE SEQUENCE</scope>
</reference>
<evidence type="ECO:0008006" key="4">
    <source>
        <dbReference type="Google" id="ProtNLM"/>
    </source>
</evidence>
<evidence type="ECO:0000313" key="3">
    <source>
        <dbReference type="Proteomes" id="UP000663828"/>
    </source>
</evidence>
<name>A0A814KGC7_ADIRI</name>
<dbReference type="AlphaFoldDB" id="A0A814KGC7"/>
<dbReference type="EMBL" id="CAJNOJ010000583">
    <property type="protein sequence ID" value="CAF1490162.1"/>
    <property type="molecule type" value="Genomic_DNA"/>
</dbReference>
<proteinExistence type="predicted"/>
<gene>
    <name evidence="2" type="ORF">EDS130_LOCUS41977</name>
    <name evidence="1" type="ORF">XAT740_LOCUS15834</name>
</gene>
<sequence>MKYQCNTSDCSASINVSYSNLRQCQILCLSNTQCCTISYEKMTKRCELFSNLPSQYGQLIAQAGVITMIAISGRSPFMPSTANPTVTSTTTISTTAMTASSSATTITSMITRNLIKNGDAETGSCTPFTAQASPPLWFVNGSLSQTFYNGTALNAFLKSSPTPSDYGNCYFGGYTSASTTMQQTGDVNDYINFGPINNRTVKFSFSAWLGGYINQDDNARISLTFSNATYAMVGSVSTLGPVLAADRKNVTTLLFRQVNGTVPARARYFTVLMTMVTTVGGYNSATADNICLILYV</sequence>
<evidence type="ECO:0000313" key="2">
    <source>
        <dbReference type="EMBL" id="CAF1490162.1"/>
    </source>
</evidence>
<accession>A0A814KGC7</accession>